<protein>
    <submittedName>
        <fullName evidence="1">Uncharacterized protein</fullName>
    </submittedName>
</protein>
<proteinExistence type="predicted"/>
<evidence type="ECO:0000313" key="1">
    <source>
        <dbReference type="EMBL" id="CAG6660308.1"/>
    </source>
</evidence>
<name>A0A8D8RZ53_9HEMI</name>
<dbReference type="AlphaFoldDB" id="A0A8D8RZ53"/>
<accession>A0A8D8RZ53</accession>
<dbReference type="EMBL" id="HBUF01196683">
    <property type="protein sequence ID" value="CAG6660308.1"/>
    <property type="molecule type" value="Transcribed_RNA"/>
</dbReference>
<organism evidence="1">
    <name type="scientific">Cacopsylla melanoneura</name>
    <dbReference type="NCBI Taxonomy" id="428564"/>
    <lineage>
        <taxon>Eukaryota</taxon>
        <taxon>Metazoa</taxon>
        <taxon>Ecdysozoa</taxon>
        <taxon>Arthropoda</taxon>
        <taxon>Hexapoda</taxon>
        <taxon>Insecta</taxon>
        <taxon>Pterygota</taxon>
        <taxon>Neoptera</taxon>
        <taxon>Paraneoptera</taxon>
        <taxon>Hemiptera</taxon>
        <taxon>Sternorrhyncha</taxon>
        <taxon>Psylloidea</taxon>
        <taxon>Psyllidae</taxon>
        <taxon>Psyllinae</taxon>
        <taxon>Cacopsylla</taxon>
    </lineage>
</organism>
<sequence>MTHFLVSQQNWQFILDNVDISFFKIKKTFQFLSIYKFYLSILAFHFSRYIHSNCRVRYFICQYFWHSICEFRHSFCQCCWYFIFQLWYSVSQRCHHFVNSIILSGVG</sequence>
<reference evidence="1" key="1">
    <citation type="submission" date="2021-05" db="EMBL/GenBank/DDBJ databases">
        <authorList>
            <person name="Alioto T."/>
            <person name="Alioto T."/>
            <person name="Gomez Garrido J."/>
        </authorList>
    </citation>
    <scope>NUCLEOTIDE SEQUENCE</scope>
</reference>